<dbReference type="NCBIfam" id="TIGR00229">
    <property type="entry name" value="sensory_box"/>
    <property type="match status" value="1"/>
</dbReference>
<keyword evidence="5" id="KW-1185">Reference proteome</keyword>
<comment type="caution">
    <text evidence="4">The sequence shown here is derived from an EMBL/GenBank/DDBJ whole genome shotgun (WGS) entry which is preliminary data.</text>
</comment>
<feature type="non-terminal residue" evidence="4">
    <location>
        <position position="274"/>
    </location>
</feature>
<evidence type="ECO:0000313" key="5">
    <source>
        <dbReference type="Proteomes" id="UP000033423"/>
    </source>
</evidence>
<reference evidence="4 5" key="1">
    <citation type="submission" date="2015-02" db="EMBL/GenBank/DDBJ databases">
        <title>Single-cell genomics of uncultivated deep-branching MTB reveals a conserved set of magnetosome genes.</title>
        <authorList>
            <person name="Kolinko S."/>
            <person name="Richter M."/>
            <person name="Glockner F.O."/>
            <person name="Brachmann A."/>
            <person name="Schuler D."/>
        </authorList>
    </citation>
    <scope>NUCLEOTIDE SEQUENCE [LARGE SCALE GENOMIC DNA]</scope>
    <source>
        <strain evidence="4">TM-1</strain>
    </source>
</reference>
<accession>A0A0F3GLW9</accession>
<evidence type="ECO:0000256" key="1">
    <source>
        <dbReference type="SAM" id="Coils"/>
    </source>
</evidence>
<organism evidence="4 5">
    <name type="scientific">Candidatus Magnetobacterium bavaricum</name>
    <dbReference type="NCBI Taxonomy" id="29290"/>
    <lineage>
        <taxon>Bacteria</taxon>
        <taxon>Pseudomonadati</taxon>
        <taxon>Nitrospirota</taxon>
        <taxon>Thermodesulfovibrionia</taxon>
        <taxon>Thermodesulfovibrionales</taxon>
        <taxon>Candidatus Magnetobacteriaceae</taxon>
        <taxon>Candidatus Magnetobacterium</taxon>
    </lineage>
</organism>
<dbReference type="PROSITE" id="PS50112">
    <property type="entry name" value="PAS"/>
    <property type="match status" value="1"/>
</dbReference>
<dbReference type="InterPro" id="IPR052155">
    <property type="entry name" value="Biofilm_reg_signaling"/>
</dbReference>
<dbReference type="InterPro" id="IPR035965">
    <property type="entry name" value="PAS-like_dom_sf"/>
</dbReference>
<dbReference type="InterPro" id="IPR000700">
    <property type="entry name" value="PAS-assoc_C"/>
</dbReference>
<name>A0A0F3GLW9_9BACT</name>
<feature type="domain" description="PAS" evidence="2">
    <location>
        <begin position="12"/>
        <end position="67"/>
    </location>
</feature>
<dbReference type="SUPFAM" id="SSF55785">
    <property type="entry name" value="PYP-like sensor domain (PAS domain)"/>
    <property type="match status" value="1"/>
</dbReference>
<dbReference type="Pfam" id="PF00989">
    <property type="entry name" value="PAS"/>
    <property type="match status" value="1"/>
</dbReference>
<dbReference type="Proteomes" id="UP000033423">
    <property type="component" value="Unassembled WGS sequence"/>
</dbReference>
<dbReference type="PANTHER" id="PTHR44757:SF2">
    <property type="entry name" value="BIOFILM ARCHITECTURE MAINTENANCE PROTEIN MBAA"/>
    <property type="match status" value="1"/>
</dbReference>
<dbReference type="SMART" id="SM00091">
    <property type="entry name" value="PAS"/>
    <property type="match status" value="1"/>
</dbReference>
<dbReference type="PROSITE" id="PS50113">
    <property type="entry name" value="PAC"/>
    <property type="match status" value="1"/>
</dbReference>
<protein>
    <submittedName>
        <fullName evidence="4">PAS fold domain protein</fullName>
    </submittedName>
</protein>
<sequence>MKDFIEKNLTVSERILKKLTFVAQDAIVMMDSDGLISFWNRAAEHIFGYTSEEAVNRPLHRLIVPSSYYDDFVKGFDRFQSTGIGNVLDKTHELVATRRDGTDIQVEVSISAIEIEGVWHSIGIIRDITNRKLLEQELHAHRKDLEALVQERTFKLKLANADIEQVNEFLRQEITEREQLETKLHHNYYMQEVISTMLQIALEQIPLKNKLESALDLVLSAPWIHIQKKACIFLTQADSNTLTMAAQRHLPQVLQVACISKNMFGRPVPERDQA</sequence>
<gene>
    <name evidence="4" type="ORF">MBAV_004990</name>
</gene>
<keyword evidence="1" id="KW-0175">Coiled coil</keyword>
<dbReference type="InterPro" id="IPR013767">
    <property type="entry name" value="PAS_fold"/>
</dbReference>
<evidence type="ECO:0000259" key="2">
    <source>
        <dbReference type="PROSITE" id="PS50112"/>
    </source>
</evidence>
<feature type="coiled-coil region" evidence="1">
    <location>
        <begin position="131"/>
        <end position="183"/>
    </location>
</feature>
<dbReference type="EMBL" id="LACI01002158">
    <property type="protein sequence ID" value="KJU82812.1"/>
    <property type="molecule type" value="Genomic_DNA"/>
</dbReference>
<evidence type="ECO:0000259" key="3">
    <source>
        <dbReference type="PROSITE" id="PS50113"/>
    </source>
</evidence>
<dbReference type="CDD" id="cd00130">
    <property type="entry name" value="PAS"/>
    <property type="match status" value="1"/>
</dbReference>
<evidence type="ECO:0000313" key="4">
    <source>
        <dbReference type="EMBL" id="KJU82812.1"/>
    </source>
</evidence>
<dbReference type="PANTHER" id="PTHR44757">
    <property type="entry name" value="DIGUANYLATE CYCLASE DGCP"/>
    <property type="match status" value="1"/>
</dbReference>
<dbReference type="Gene3D" id="3.30.450.20">
    <property type="entry name" value="PAS domain"/>
    <property type="match status" value="1"/>
</dbReference>
<feature type="domain" description="PAC" evidence="3">
    <location>
        <begin position="90"/>
        <end position="140"/>
    </location>
</feature>
<dbReference type="InterPro" id="IPR000014">
    <property type="entry name" value="PAS"/>
</dbReference>
<dbReference type="GO" id="GO:0006355">
    <property type="term" value="P:regulation of DNA-templated transcription"/>
    <property type="evidence" value="ECO:0007669"/>
    <property type="project" value="InterPro"/>
</dbReference>
<dbReference type="AlphaFoldDB" id="A0A0F3GLW9"/>
<proteinExistence type="predicted"/>